<sequence length="552" mass="57362">MAVEQITAYTFAPKTRKLTLTGIATVDPAKLRSVRNKTRGTTYYLPGTDQKNILASGNVITLPYGYVNLADKPTDELVIMYGDAPEVPGKGISESRVEALIDNRLADTLDKVFARLDMRDPAPVVVAQASDSTGDSAAEWFELGAKEAFAAIWPERPAEVRRYDKATETLLAAAPWQAGTPIGEAAGSGTAFGRALFETPAANMIGTNPDVGSGPWVGALGTWVVAGGAARQTDGGILGVAGFPQAARTTIDGTYNCSISAVTTGATQAFTFFPVIAQGAIAGNRLSVELLGTTAITASLKLTSAGTNTTLASAASGAAGTLSATPLALDISITVNGLNVTATVGGATLNGVLTQAQRDTLTGNYLAVSVSKNPTLDIKSMEALGAGSSAVYLGTATAYNGCYAGGRLLHNIERLDAMYPVRPDVMFINHGHNYGSIDSTPEQFLAAVDAFVAALDAKYAGVPIVCLSQNPEFAGTMTTPAKVASHRARQMALRQRCKDKGWSYIPSFEAFSKLADGGAANVNADGVHPIAAGMRLQADVFKAWLASNSARP</sequence>
<dbReference type="GO" id="GO:0016787">
    <property type="term" value="F:hydrolase activity"/>
    <property type="evidence" value="ECO:0007669"/>
    <property type="project" value="UniProtKB-KW"/>
</dbReference>
<dbReference type="RefSeq" id="YP_010059051.1">
    <property type="nucleotide sequence ID" value="NC_054724.1"/>
</dbReference>
<dbReference type="InterPro" id="IPR036514">
    <property type="entry name" value="SGNH_hydro_sf"/>
</dbReference>
<dbReference type="EMBL" id="MG962366">
    <property type="protein sequence ID" value="AVO24970.1"/>
    <property type="molecule type" value="Genomic_DNA"/>
</dbReference>
<dbReference type="InterPro" id="IPR013830">
    <property type="entry name" value="SGNH_hydro"/>
</dbReference>
<dbReference type="SUPFAM" id="SSF52266">
    <property type="entry name" value="SGNH hydrolase"/>
    <property type="match status" value="1"/>
</dbReference>
<evidence type="ECO:0000259" key="1">
    <source>
        <dbReference type="Pfam" id="PF13472"/>
    </source>
</evidence>
<accession>A0A2P1JXC6</accession>
<keyword evidence="2" id="KW-0378">Hydrolase</keyword>
<dbReference type="Gene3D" id="3.40.50.1110">
    <property type="entry name" value="SGNH hydrolase"/>
    <property type="match status" value="1"/>
</dbReference>
<dbReference type="Pfam" id="PF13472">
    <property type="entry name" value="Lipase_GDSL_2"/>
    <property type="match status" value="1"/>
</dbReference>
<proteinExistence type="predicted"/>
<keyword evidence="3" id="KW-1185">Reference proteome</keyword>
<organism evidence="2 3">
    <name type="scientific">Rhodococcus phage Finch</name>
    <dbReference type="NCBI Taxonomy" id="2094144"/>
    <lineage>
        <taxon>Viruses</taxon>
        <taxon>Duplodnaviria</taxon>
        <taxon>Heunggongvirae</taxon>
        <taxon>Uroviricota</taxon>
        <taxon>Caudoviricetes</taxon>
        <taxon>Finchvirus</taxon>
        <taxon>Finchvirus finch</taxon>
    </lineage>
</organism>
<dbReference type="GeneID" id="64766282"/>
<dbReference type="Proteomes" id="UP000241290">
    <property type="component" value="Genome"/>
</dbReference>
<dbReference type="KEGG" id="vg:64766282"/>
<reference evidence="3" key="1">
    <citation type="submission" date="2018-02" db="EMBL/GenBank/DDBJ databases">
        <authorList>
            <person name="Cohen D.B."/>
            <person name="Kent A.D."/>
        </authorList>
    </citation>
    <scope>NUCLEOTIDE SEQUENCE [LARGE SCALE GENOMIC DNA]</scope>
</reference>
<name>A0A2P1JXC6_9CAUD</name>
<evidence type="ECO:0000313" key="3">
    <source>
        <dbReference type="Proteomes" id="UP000241290"/>
    </source>
</evidence>
<protein>
    <submittedName>
        <fullName evidence="2">Hydrolase</fullName>
    </submittedName>
</protein>
<evidence type="ECO:0000313" key="2">
    <source>
        <dbReference type="EMBL" id="AVO24970.1"/>
    </source>
</evidence>
<feature type="domain" description="SGNH hydrolase-type esterase" evidence="1">
    <location>
        <begin position="409"/>
        <end position="536"/>
    </location>
</feature>
<gene>
    <name evidence="2" type="primary">29</name>
    <name evidence="2" type="ORF">SEA_FINCH_29</name>
</gene>
<dbReference type="CDD" id="cd00229">
    <property type="entry name" value="SGNH_hydrolase"/>
    <property type="match status" value="1"/>
</dbReference>